<evidence type="ECO:0000256" key="1">
    <source>
        <dbReference type="SAM" id="MobiDB-lite"/>
    </source>
</evidence>
<dbReference type="Proteomes" id="UP000633136">
    <property type="component" value="Unassembled WGS sequence"/>
</dbReference>
<feature type="transmembrane region" description="Helical" evidence="2">
    <location>
        <begin position="214"/>
        <end position="232"/>
    </location>
</feature>
<protein>
    <submittedName>
        <fullName evidence="3">Uncharacterized protein</fullName>
    </submittedName>
</protein>
<accession>A0A917AJG8</accession>
<proteinExistence type="predicted"/>
<gene>
    <name evidence="3" type="ORF">GCM10011401_00240</name>
</gene>
<feature type="transmembrane region" description="Helical" evidence="2">
    <location>
        <begin position="50"/>
        <end position="71"/>
    </location>
</feature>
<keyword evidence="4" id="KW-1185">Reference proteome</keyword>
<keyword evidence="2" id="KW-1133">Transmembrane helix</keyword>
<feature type="transmembrane region" description="Helical" evidence="2">
    <location>
        <begin position="78"/>
        <end position="96"/>
    </location>
</feature>
<feature type="compositionally biased region" description="Gly residues" evidence="1">
    <location>
        <begin position="310"/>
        <end position="331"/>
    </location>
</feature>
<comment type="caution">
    <text evidence="3">The sequence shown here is derived from an EMBL/GenBank/DDBJ whole genome shotgun (WGS) entry which is preliminary data.</text>
</comment>
<feature type="transmembrane region" description="Helical" evidence="2">
    <location>
        <begin position="252"/>
        <end position="273"/>
    </location>
</feature>
<feature type="transmembrane region" description="Helical" evidence="2">
    <location>
        <begin position="160"/>
        <end position="181"/>
    </location>
</feature>
<reference evidence="3" key="1">
    <citation type="journal article" date="2014" name="Int. J. Syst. Evol. Microbiol.">
        <title>Complete genome sequence of Corynebacterium casei LMG S-19264T (=DSM 44701T), isolated from a smear-ripened cheese.</title>
        <authorList>
            <consortium name="US DOE Joint Genome Institute (JGI-PGF)"/>
            <person name="Walter F."/>
            <person name="Albersmeier A."/>
            <person name="Kalinowski J."/>
            <person name="Ruckert C."/>
        </authorList>
    </citation>
    <scope>NUCLEOTIDE SEQUENCE</scope>
    <source>
        <strain evidence="3">CGMCC 1.15388</strain>
    </source>
</reference>
<evidence type="ECO:0000313" key="3">
    <source>
        <dbReference type="EMBL" id="GGE57493.1"/>
    </source>
</evidence>
<feature type="region of interest" description="Disordered" evidence="1">
    <location>
        <begin position="299"/>
        <end position="348"/>
    </location>
</feature>
<sequence length="348" mass="37068">MSFALWSFIALAIILSAGSGPWPSEQKNALPLPAPLRRPVRRRLRSRARIVQIGGLIGLGLSIAVILLSGITREHESLVVISTLLGMVCGGAISVLTGQKALLPHSQRVERVQTTQKPDYVPEGQLWAARMGPPLSAAAVLLAWTVLNFAPFDIPAEGMWWNWMLAAWVAVPVLALTFLGVELTAAATVHRPQHAGSELELAWDDCCRSESLRALYALPITLSGLICLLAAIPVGLATTTPEVREGAMEETLFVGLGMFFVTLLLAAIFLLPLMKEFSRGTRQHVLRRLWGNTTFTEDGLAEDPAAGPDPAGGGTAGGAPAGLGEPGGLGGPDIRAVETEPRHRRDPA</sequence>
<evidence type="ECO:0000256" key="2">
    <source>
        <dbReference type="SAM" id="Phobius"/>
    </source>
</evidence>
<dbReference type="AlphaFoldDB" id="A0A917AJG8"/>
<keyword evidence="2" id="KW-0472">Membrane</keyword>
<organism evidence="3 4">
    <name type="scientific">Nesterenkonia cremea</name>
    <dbReference type="NCBI Taxonomy" id="1882340"/>
    <lineage>
        <taxon>Bacteria</taxon>
        <taxon>Bacillati</taxon>
        <taxon>Actinomycetota</taxon>
        <taxon>Actinomycetes</taxon>
        <taxon>Micrococcales</taxon>
        <taxon>Micrococcaceae</taxon>
        <taxon>Nesterenkonia</taxon>
    </lineage>
</organism>
<feature type="compositionally biased region" description="Basic and acidic residues" evidence="1">
    <location>
        <begin position="335"/>
        <end position="348"/>
    </location>
</feature>
<name>A0A917AJG8_9MICC</name>
<evidence type="ECO:0000313" key="4">
    <source>
        <dbReference type="Proteomes" id="UP000633136"/>
    </source>
</evidence>
<keyword evidence="2" id="KW-0812">Transmembrane</keyword>
<dbReference type="RefSeq" id="WP_229658664.1">
    <property type="nucleotide sequence ID" value="NZ_BMIS01000001.1"/>
</dbReference>
<dbReference type="EMBL" id="BMIS01000001">
    <property type="protein sequence ID" value="GGE57493.1"/>
    <property type="molecule type" value="Genomic_DNA"/>
</dbReference>
<reference evidence="3" key="2">
    <citation type="submission" date="2020-09" db="EMBL/GenBank/DDBJ databases">
        <authorList>
            <person name="Sun Q."/>
            <person name="Zhou Y."/>
        </authorList>
    </citation>
    <scope>NUCLEOTIDE SEQUENCE</scope>
    <source>
        <strain evidence="3">CGMCC 1.15388</strain>
    </source>
</reference>